<dbReference type="PANTHER" id="PTHR10655">
    <property type="entry name" value="LYSOPHOSPHOLIPASE-RELATED"/>
    <property type="match status" value="1"/>
</dbReference>
<gene>
    <name evidence="4" type="ORF">E9531_10635</name>
</gene>
<comment type="caution">
    <text evidence="4">The sequence shown here is derived from an EMBL/GenBank/DDBJ whole genome shotgun (WGS) entry which is preliminary data.</text>
</comment>
<keyword evidence="2" id="KW-0378">Hydrolase</keyword>
<comment type="similarity">
    <text evidence="1">Belongs to the AB hydrolase superfamily. AB hydrolase 2 family.</text>
</comment>
<name>A0A4S8F0N9_9BURK</name>
<dbReference type="Pfam" id="PF02230">
    <property type="entry name" value="Abhydrolase_2"/>
    <property type="match status" value="1"/>
</dbReference>
<feature type="domain" description="Phospholipase/carboxylesterase/thioesterase" evidence="3">
    <location>
        <begin position="7"/>
        <end position="200"/>
    </location>
</feature>
<reference evidence="4 5" key="1">
    <citation type="journal article" date="2015" name="Antonie Van Leeuwenhoek">
        <title>Lampropedia puyangensis sp. nov., isolated from symptomatic bark of Populus ? euramericana canker and emended description of Lampropedia hyalina (Ehrenberg 1832) Lee et al. 2004.</title>
        <authorList>
            <person name="Li Y."/>
            <person name="Wang T."/>
            <person name="Piao C.G."/>
            <person name="Wang L.F."/>
            <person name="Tian G.Z."/>
            <person name="Zhu T.H."/>
            <person name="Guo M.W."/>
        </authorList>
    </citation>
    <scope>NUCLEOTIDE SEQUENCE [LARGE SCALE GENOMIC DNA]</scope>
    <source>
        <strain evidence="4 5">2-bin</strain>
    </source>
</reference>
<dbReference type="InterPro" id="IPR029058">
    <property type="entry name" value="AB_hydrolase_fold"/>
</dbReference>
<dbReference type="AlphaFoldDB" id="A0A4S8F0N9"/>
<dbReference type="Proteomes" id="UP000308917">
    <property type="component" value="Unassembled WGS sequence"/>
</dbReference>
<proteinExistence type="inferred from homology"/>
<evidence type="ECO:0000256" key="1">
    <source>
        <dbReference type="ARBA" id="ARBA00006499"/>
    </source>
</evidence>
<keyword evidence="5" id="KW-1185">Reference proteome</keyword>
<dbReference type="EMBL" id="STFG01000011">
    <property type="protein sequence ID" value="THU00221.1"/>
    <property type="molecule type" value="Genomic_DNA"/>
</dbReference>
<dbReference type="Gene3D" id="3.40.50.1820">
    <property type="entry name" value="alpha/beta hydrolase"/>
    <property type="match status" value="1"/>
</dbReference>
<accession>A0A4S8F0N9</accession>
<dbReference type="NCBIfam" id="NF008525">
    <property type="entry name" value="PRK11460.1"/>
    <property type="match status" value="1"/>
</dbReference>
<dbReference type="SUPFAM" id="SSF53474">
    <property type="entry name" value="alpha/beta-Hydrolases"/>
    <property type="match status" value="1"/>
</dbReference>
<dbReference type="RefSeq" id="WP_136573745.1">
    <property type="nucleotide sequence ID" value="NZ_STFG01000011.1"/>
</dbReference>
<sequence length="203" mass="21502">MSDRSIVVQAPSASPNQLVVLTHGVGSEPQSMLGLAHWFCARNPLAFVVSIASAQPSDISSGLQWFSVIGVTEHNRQARVDAAMPSFLAAIAHWQQKANVDAAHTTIAGFSQGAIMALESTKLPAPPAAEVFSFSGRFAELPTQRSASSIHLLHGTADSVMPVHLATAAHTQLQALGTPATLTVIEGIGHQPHPLMLKEWNDH</sequence>
<dbReference type="InterPro" id="IPR003140">
    <property type="entry name" value="PLipase/COase/thioEstase"/>
</dbReference>
<dbReference type="OrthoDB" id="9801763at2"/>
<dbReference type="PANTHER" id="PTHR10655:SF17">
    <property type="entry name" value="LYSOPHOSPHOLIPASE-LIKE PROTEIN 1"/>
    <property type="match status" value="1"/>
</dbReference>
<dbReference type="InterPro" id="IPR050565">
    <property type="entry name" value="LYPA1-2/EST-like"/>
</dbReference>
<evidence type="ECO:0000313" key="5">
    <source>
        <dbReference type="Proteomes" id="UP000308917"/>
    </source>
</evidence>
<evidence type="ECO:0000259" key="3">
    <source>
        <dbReference type="Pfam" id="PF02230"/>
    </source>
</evidence>
<organism evidence="4 5">
    <name type="scientific">Lampropedia puyangensis</name>
    <dbReference type="NCBI Taxonomy" id="1330072"/>
    <lineage>
        <taxon>Bacteria</taxon>
        <taxon>Pseudomonadati</taxon>
        <taxon>Pseudomonadota</taxon>
        <taxon>Betaproteobacteria</taxon>
        <taxon>Burkholderiales</taxon>
        <taxon>Comamonadaceae</taxon>
        <taxon>Lampropedia</taxon>
    </lineage>
</organism>
<protein>
    <submittedName>
        <fullName evidence="4">Esterase</fullName>
    </submittedName>
</protein>
<evidence type="ECO:0000313" key="4">
    <source>
        <dbReference type="EMBL" id="THU00221.1"/>
    </source>
</evidence>
<evidence type="ECO:0000256" key="2">
    <source>
        <dbReference type="ARBA" id="ARBA00022801"/>
    </source>
</evidence>
<dbReference type="GO" id="GO:0016787">
    <property type="term" value="F:hydrolase activity"/>
    <property type="evidence" value="ECO:0007669"/>
    <property type="project" value="UniProtKB-KW"/>
</dbReference>